<keyword evidence="1" id="KW-0472">Membrane</keyword>
<organism evidence="2 3">
    <name type="scientific">Mycoplasma haemocanis (strain Illinois)</name>
    <dbReference type="NCBI Taxonomy" id="1111676"/>
    <lineage>
        <taxon>Bacteria</taxon>
        <taxon>Bacillati</taxon>
        <taxon>Mycoplasmatota</taxon>
        <taxon>Mollicutes</taxon>
        <taxon>Mycoplasmataceae</taxon>
        <taxon>Mycoplasma</taxon>
    </lineage>
</organism>
<evidence type="ECO:0000256" key="1">
    <source>
        <dbReference type="SAM" id="Phobius"/>
    </source>
</evidence>
<name>H6N6K5_MYCHN</name>
<protein>
    <submittedName>
        <fullName evidence="2">Uncharacterized protein</fullName>
    </submittedName>
</protein>
<proteinExistence type="predicted"/>
<keyword evidence="3" id="KW-1185">Reference proteome</keyword>
<dbReference type="KEGG" id="mhe:MHC_02055"/>
<keyword evidence="1" id="KW-0812">Transmembrane</keyword>
<feature type="transmembrane region" description="Helical" evidence="1">
    <location>
        <begin position="6"/>
        <end position="29"/>
    </location>
</feature>
<dbReference type="AlphaFoldDB" id="H6N6K5"/>
<sequence length="202" mass="22911">MMGSRYLVTGAGALGVAGLGGTSVYMYGFRGDILETKVRNYFKDQTYMKTLNSSTQEEWVKFKEFYAHSTDEKPKGIDKEQIAKWCEDKLASRDDSSFELVKKWCVIDSREVQVKAISEGRKIIPVTGEKVDQAWQSAWNRYSSGEAAARLRIQDPTFASGSQYDGASDLKQWCQSKASKSMYEYLGESSGYEKYHAWCTKE</sequence>
<dbReference type="Proteomes" id="UP000009135">
    <property type="component" value="Chromosome"/>
</dbReference>
<dbReference type="STRING" id="1111676.MHC_02055"/>
<evidence type="ECO:0000313" key="2">
    <source>
        <dbReference type="EMBL" id="AEW45277.1"/>
    </source>
</evidence>
<reference evidence="2 3" key="1">
    <citation type="journal article" date="2012" name="J. Bacteriol.">
        <title>Complete genome sequence of Mycoplasma haemocanis strain Illinois.</title>
        <authorList>
            <person name="do Nascimento N.C."/>
            <person name="Guimaraes A.M."/>
            <person name="Santos A.P."/>
            <person name="Sanmiguel P.J."/>
            <person name="Messick J.B."/>
        </authorList>
    </citation>
    <scope>NUCLEOTIDE SEQUENCE [LARGE SCALE GENOMIC DNA]</scope>
    <source>
        <strain evidence="2 3">Illinois</strain>
    </source>
</reference>
<keyword evidence="1" id="KW-1133">Transmembrane helix</keyword>
<dbReference type="HOGENOM" id="CLU_098620_4_1_14"/>
<accession>H6N6K5</accession>
<gene>
    <name evidence="2" type="ordered locus">MHC_02055</name>
</gene>
<evidence type="ECO:0000313" key="3">
    <source>
        <dbReference type="Proteomes" id="UP000009135"/>
    </source>
</evidence>
<dbReference type="EMBL" id="CP003199">
    <property type="protein sequence ID" value="AEW45277.1"/>
    <property type="molecule type" value="Genomic_DNA"/>
</dbReference>